<feature type="region of interest" description="Disordered" evidence="2">
    <location>
        <begin position="197"/>
        <end position="242"/>
    </location>
</feature>
<feature type="domain" description="LNS2/PITP" evidence="3">
    <location>
        <begin position="840"/>
        <end position="996"/>
    </location>
</feature>
<dbReference type="Pfam" id="PF08235">
    <property type="entry name" value="LNS2"/>
    <property type="match status" value="1"/>
</dbReference>
<dbReference type="SUPFAM" id="SSF56784">
    <property type="entry name" value="HAD-like"/>
    <property type="match status" value="1"/>
</dbReference>
<dbReference type="InterPro" id="IPR026058">
    <property type="entry name" value="LIPIN"/>
</dbReference>
<sequence>MIHFNHLFALHPTVTHNHPSFSLSSSPHTHYFLPQFLRTHHHLHNRCLRFRLLSHFFPYSAHVTRPRFRVAINSRICVTHLVRRVSDDSWRFKCLSDLRMYAVGRIGSYISRGVDTVAAPFHPFGGAVDIIVVQQADGTLKSSPWYVRFGKFQGVLKTKEKVVTVTVNGVDANFHMYLDHKGEAYFLNEVDVEEEDSVLYPSSSDEDTDKQSSSKRFTKSGSSNTEVKQPNSARQADGRDEYRQEVNAWSGSRRARILGLVFGSRSFKEKMSQESTEDEELKRARLLERAEIAADLLELKWSTTLATKKTKQNETLKSSPNPFTPESDNDVVIDKEETQVASIVLEETKHDSDHGELINCPLIMESSDSVCVYAETNVGTTELTSGTKSPMKYSVFVAQESSDTLEISGTKENLVGFDDGLSSGNPDRSNMILESNSVIGIRLVTRDSVDNEMSEVIHPTDVIISRTDGDENTNMQAAEVLGNISHQTSSCSSCISEEEVVEPDVITTMDQPCYHTTIGSPEIDDALDSCPDKVDHQLHDIKTTAQSRSFQTPSVSSDEDLFAFSDLHDSKLTEVHHGESTSMHFNSGVLCGDSDSPKEIDELNNVTYESFSSFDNFDQQKVSFHAEEHVATPIYTHQQAYQNEGRVAGSVPDNWSGIDRPEVIDLHDHCHSLDSYIKPTVLSNDISSVQKAADLFNSDENFSVTDIAGVSKELQRAPVSSKVGVSTEAVDISDKSWGIWPFTFKRSRSMKSSKPVSRSPRKSLSCSYADSTSKLDTDSVKYKPKFTRKKIKTVIPTSEQLASLNLKDGRNEVTFTFSTAMLGDQQVDARIYVWKWNTRVVISDVDGTITRSDVLGQVMPLVGMDWSHIGVTQLFSAIKENGYQLLFLSARAISQAYHTRQFLFNLKQNGQALPDGPVVISPDGLFPSLFREVIRRAPHEFKIACLEDIKACFPSDCNPFYAGFGNRDTDELSYLKVGIPKGKIFIINPKGEVAVHRRLDTKSYTSLHALVNGIFPPTSTTEQEDFNSWNFWKLPPPSL</sequence>
<organism evidence="4 5">
    <name type="scientific">Kalanchoe fedtschenkoi</name>
    <name type="common">Lavender scallops</name>
    <name type="synonym">South American air plant</name>
    <dbReference type="NCBI Taxonomy" id="63787"/>
    <lineage>
        <taxon>Eukaryota</taxon>
        <taxon>Viridiplantae</taxon>
        <taxon>Streptophyta</taxon>
        <taxon>Embryophyta</taxon>
        <taxon>Tracheophyta</taxon>
        <taxon>Spermatophyta</taxon>
        <taxon>Magnoliopsida</taxon>
        <taxon>eudicotyledons</taxon>
        <taxon>Gunneridae</taxon>
        <taxon>Pentapetalae</taxon>
        <taxon>Saxifragales</taxon>
        <taxon>Crassulaceae</taxon>
        <taxon>Kalanchoe</taxon>
    </lineage>
</organism>
<name>A0A7N0VLD0_KALFE</name>
<reference evidence="4" key="1">
    <citation type="submission" date="2021-01" db="UniProtKB">
        <authorList>
            <consortium name="EnsemblPlants"/>
        </authorList>
    </citation>
    <scope>IDENTIFICATION</scope>
</reference>
<dbReference type="Pfam" id="PF04571">
    <property type="entry name" value="Lipin_N"/>
    <property type="match status" value="1"/>
</dbReference>
<dbReference type="Gramene" id="Kaladp1183s0005.1.v1.1">
    <property type="protein sequence ID" value="Kaladp1183s0005.1.v1.1"/>
    <property type="gene ID" value="Kaladp1183s0005.v1.1"/>
</dbReference>
<dbReference type="InterPro" id="IPR013209">
    <property type="entry name" value="LNS2"/>
</dbReference>
<evidence type="ECO:0000256" key="2">
    <source>
        <dbReference type="SAM" id="MobiDB-lite"/>
    </source>
</evidence>
<dbReference type="AlphaFoldDB" id="A0A7N0VLD0"/>
<dbReference type="PANTHER" id="PTHR12181">
    <property type="entry name" value="LIPIN"/>
    <property type="match status" value="1"/>
</dbReference>
<keyword evidence="5" id="KW-1185">Reference proteome</keyword>
<evidence type="ECO:0000256" key="1">
    <source>
        <dbReference type="ARBA" id="ARBA00005476"/>
    </source>
</evidence>
<dbReference type="OMA" id="MISEVAC"/>
<evidence type="ECO:0000313" key="4">
    <source>
        <dbReference type="EnsemblPlants" id="Kaladp1183s0005.1.v1.1"/>
    </source>
</evidence>
<protein>
    <recommendedName>
        <fullName evidence="3">LNS2/PITP domain-containing protein</fullName>
    </recommendedName>
</protein>
<dbReference type="SMART" id="SM00775">
    <property type="entry name" value="LNS2"/>
    <property type="match status" value="1"/>
</dbReference>
<dbReference type="EnsemblPlants" id="Kaladp1183s0005.1.v1.1">
    <property type="protein sequence ID" value="Kaladp1183s0005.1.v1.1"/>
    <property type="gene ID" value="Kaladp1183s0005.v1.1"/>
</dbReference>
<dbReference type="InterPro" id="IPR036412">
    <property type="entry name" value="HAD-like_sf"/>
</dbReference>
<evidence type="ECO:0000259" key="3">
    <source>
        <dbReference type="SMART" id="SM00775"/>
    </source>
</evidence>
<dbReference type="GO" id="GO:0008195">
    <property type="term" value="F:phosphatidate phosphatase activity"/>
    <property type="evidence" value="ECO:0007669"/>
    <property type="project" value="TreeGrafter"/>
</dbReference>
<dbReference type="InterPro" id="IPR007651">
    <property type="entry name" value="Lipin_N"/>
</dbReference>
<dbReference type="Proteomes" id="UP000594263">
    <property type="component" value="Unplaced"/>
</dbReference>
<comment type="similarity">
    <text evidence="1">Belongs to the lipin family.</text>
</comment>
<proteinExistence type="inferred from homology"/>
<dbReference type="InterPro" id="IPR031315">
    <property type="entry name" value="LNS2/PITP"/>
</dbReference>
<evidence type="ECO:0000313" key="5">
    <source>
        <dbReference type="Proteomes" id="UP000594263"/>
    </source>
</evidence>
<feature type="compositionally biased region" description="Polar residues" evidence="2">
    <location>
        <begin position="224"/>
        <end position="234"/>
    </location>
</feature>
<dbReference type="PANTHER" id="PTHR12181:SF12">
    <property type="entry name" value="PHOSPHATIDATE PHOSPHATASE"/>
    <property type="match status" value="1"/>
</dbReference>
<accession>A0A7N0VLD0</accession>